<dbReference type="EMBL" id="BAAAOR010000040">
    <property type="protein sequence ID" value="GAA1543307.1"/>
    <property type="molecule type" value="Genomic_DNA"/>
</dbReference>
<dbReference type="Proteomes" id="UP001500842">
    <property type="component" value="Unassembled WGS sequence"/>
</dbReference>
<dbReference type="RefSeq" id="WP_181410856.1">
    <property type="nucleotide sequence ID" value="NZ_BAAAOR010000040.1"/>
</dbReference>
<sequence length="255" mass="27255">MDRKKAARSPIGKKPRAGASSMAERESAAGPANRPTCEKCGLLHEGCNAHTKHGPNAGKPCGMKPRIGSLVCVKHGGNHPDHKRKAKERLLELVDPALAALHKVLTDKNADDSTKVRAALGILDRTGHGPGAKLEVGVSKWDHLMEAASAEQFDRGAIEYDEPSGLPSGGGGGHEPTWEDVAQAQSNARAEAWREYDSEDAAEYERRPNFRHSQTVRGEATVVEDSILPGIPPTSGPSEYGGDPLAWPYDRPPAS</sequence>
<accession>A0ABN2BQ52</accession>
<gene>
    <name evidence="2" type="ORF">GCM10009788_52270</name>
</gene>
<feature type="region of interest" description="Disordered" evidence="1">
    <location>
        <begin position="1"/>
        <end position="35"/>
    </location>
</feature>
<evidence type="ECO:0000313" key="2">
    <source>
        <dbReference type="EMBL" id="GAA1543307.1"/>
    </source>
</evidence>
<reference evidence="2 3" key="1">
    <citation type="journal article" date="2019" name="Int. J. Syst. Evol. Microbiol.">
        <title>The Global Catalogue of Microorganisms (GCM) 10K type strain sequencing project: providing services to taxonomists for standard genome sequencing and annotation.</title>
        <authorList>
            <consortium name="The Broad Institute Genomics Platform"/>
            <consortium name="The Broad Institute Genome Sequencing Center for Infectious Disease"/>
            <person name="Wu L."/>
            <person name="Ma J."/>
        </authorList>
    </citation>
    <scope>NUCLEOTIDE SEQUENCE [LARGE SCALE GENOMIC DNA]</scope>
    <source>
        <strain evidence="2 3">JCM 14942</strain>
    </source>
</reference>
<evidence type="ECO:0000256" key="1">
    <source>
        <dbReference type="SAM" id="MobiDB-lite"/>
    </source>
</evidence>
<evidence type="ECO:0000313" key="3">
    <source>
        <dbReference type="Proteomes" id="UP001500842"/>
    </source>
</evidence>
<feature type="region of interest" description="Disordered" evidence="1">
    <location>
        <begin position="159"/>
        <end position="178"/>
    </location>
</feature>
<organism evidence="2 3">
    <name type="scientific">Nocardioides humi</name>
    <dbReference type="NCBI Taxonomy" id="449461"/>
    <lineage>
        <taxon>Bacteria</taxon>
        <taxon>Bacillati</taxon>
        <taxon>Actinomycetota</taxon>
        <taxon>Actinomycetes</taxon>
        <taxon>Propionibacteriales</taxon>
        <taxon>Nocardioidaceae</taxon>
        <taxon>Nocardioides</taxon>
    </lineage>
</organism>
<feature type="region of interest" description="Disordered" evidence="1">
    <location>
        <begin position="183"/>
        <end position="255"/>
    </location>
</feature>
<protein>
    <submittedName>
        <fullName evidence="2">Uncharacterized protein</fullName>
    </submittedName>
</protein>
<proteinExistence type="predicted"/>
<feature type="compositionally biased region" description="Basic residues" evidence="1">
    <location>
        <begin position="1"/>
        <end position="16"/>
    </location>
</feature>
<keyword evidence="3" id="KW-1185">Reference proteome</keyword>
<name>A0ABN2BQ52_9ACTN</name>
<comment type="caution">
    <text evidence="2">The sequence shown here is derived from an EMBL/GenBank/DDBJ whole genome shotgun (WGS) entry which is preliminary data.</text>
</comment>